<protein>
    <submittedName>
        <fullName evidence="1">Adipokinetic hormone 2</fullName>
    </submittedName>
</protein>
<organism evidence="1">
    <name type="scientific">Orthaga exvinacea</name>
    <dbReference type="NCBI Taxonomy" id="938085"/>
    <lineage>
        <taxon>Eukaryota</taxon>
        <taxon>Metazoa</taxon>
        <taxon>Ecdysozoa</taxon>
        <taxon>Arthropoda</taxon>
        <taxon>Hexapoda</taxon>
        <taxon>Insecta</taxon>
        <taxon>Pterygota</taxon>
        <taxon>Neoptera</taxon>
        <taxon>Endopterygota</taxon>
        <taxon>Lepidoptera</taxon>
        <taxon>Glossata</taxon>
        <taxon>Ditrysia</taxon>
        <taxon>Pyraloidea</taxon>
        <taxon>Pyralidae</taxon>
        <taxon>Epipaschiinae</taxon>
        <taxon>Orthaga</taxon>
    </lineage>
</organism>
<evidence type="ECO:0000313" key="1">
    <source>
        <dbReference type="EMBL" id="ADV69002.1"/>
    </source>
</evidence>
<proteinExistence type="predicted"/>
<dbReference type="AlphaFoldDB" id="E9MW52"/>
<accession>E9MW52</accession>
<feature type="non-terminal residue" evidence="1">
    <location>
        <position position="1"/>
    </location>
</feature>
<reference evidence="1" key="1">
    <citation type="submission" date="2010-09" db="EMBL/GenBank/DDBJ databases">
        <authorList>
            <person name="Umadevi D."/>
            <person name="Gokuldas M."/>
        </authorList>
    </citation>
    <scope>NUCLEOTIDE SEQUENCE</scope>
</reference>
<dbReference type="EMBL" id="HQ269419">
    <property type="protein sequence ID" value="ADV69002.1"/>
    <property type="molecule type" value="Genomic_DNA"/>
</dbReference>
<sequence>PVFKGNLLVAESQRIWDMKFSPSATFHMGANCF</sequence>
<name>E9MW52_9NEOP</name>